<keyword evidence="1" id="KW-1133">Transmembrane helix</keyword>
<proteinExistence type="predicted"/>
<feature type="transmembrane region" description="Helical" evidence="1">
    <location>
        <begin position="161"/>
        <end position="178"/>
    </location>
</feature>
<dbReference type="PANTHER" id="PTHR36000">
    <property type="entry name" value="DEFECTIVE 1273 PROTEIN, PUTATIVE-RELATED"/>
    <property type="match status" value="1"/>
</dbReference>
<feature type="transmembrane region" description="Helical" evidence="1">
    <location>
        <begin position="125"/>
        <end position="141"/>
    </location>
</feature>
<accession>A0AAV8TZW5</accession>
<evidence type="ECO:0000313" key="3">
    <source>
        <dbReference type="Proteomes" id="UP001159364"/>
    </source>
</evidence>
<feature type="transmembrane region" description="Helical" evidence="1">
    <location>
        <begin position="184"/>
        <end position="201"/>
    </location>
</feature>
<gene>
    <name evidence="2" type="ORF">K2173_026552</name>
</gene>
<feature type="transmembrane region" description="Helical" evidence="1">
    <location>
        <begin position="98"/>
        <end position="119"/>
    </location>
</feature>
<evidence type="ECO:0000313" key="2">
    <source>
        <dbReference type="EMBL" id="KAJ8771375.1"/>
    </source>
</evidence>
<comment type="caution">
    <text evidence="2">The sequence shown here is derived from an EMBL/GenBank/DDBJ whole genome shotgun (WGS) entry which is preliminary data.</text>
</comment>
<protein>
    <submittedName>
        <fullName evidence="2">Uncharacterized protein</fullName>
    </submittedName>
</protein>
<dbReference type="PANTHER" id="PTHR36000:SF3">
    <property type="entry name" value="EMBRYO DEFECTIVE 1273"/>
    <property type="match status" value="1"/>
</dbReference>
<dbReference type="AlphaFoldDB" id="A0AAV8TZW5"/>
<keyword evidence="1" id="KW-0812">Transmembrane</keyword>
<keyword evidence="1" id="KW-0472">Membrane</keyword>
<reference evidence="2 3" key="1">
    <citation type="submission" date="2021-09" db="EMBL/GenBank/DDBJ databases">
        <title>Genomic insights and catalytic innovation underlie evolution of tropane alkaloids biosynthesis.</title>
        <authorList>
            <person name="Wang Y.-J."/>
            <person name="Tian T."/>
            <person name="Huang J.-P."/>
            <person name="Huang S.-X."/>
        </authorList>
    </citation>
    <scope>NUCLEOTIDE SEQUENCE [LARGE SCALE GENOMIC DNA]</scope>
    <source>
        <strain evidence="2">KIB-2018</strain>
        <tissue evidence="2">Leaf</tissue>
    </source>
</reference>
<dbReference type="Proteomes" id="UP001159364">
    <property type="component" value="Linkage Group LG02"/>
</dbReference>
<organism evidence="2 3">
    <name type="scientific">Erythroxylum novogranatense</name>
    <dbReference type="NCBI Taxonomy" id="1862640"/>
    <lineage>
        <taxon>Eukaryota</taxon>
        <taxon>Viridiplantae</taxon>
        <taxon>Streptophyta</taxon>
        <taxon>Embryophyta</taxon>
        <taxon>Tracheophyta</taxon>
        <taxon>Spermatophyta</taxon>
        <taxon>Magnoliopsida</taxon>
        <taxon>eudicotyledons</taxon>
        <taxon>Gunneridae</taxon>
        <taxon>Pentapetalae</taxon>
        <taxon>rosids</taxon>
        <taxon>fabids</taxon>
        <taxon>Malpighiales</taxon>
        <taxon>Erythroxylaceae</taxon>
        <taxon>Erythroxylum</taxon>
    </lineage>
</organism>
<name>A0AAV8TZW5_9ROSI</name>
<dbReference type="EMBL" id="JAIWQS010000002">
    <property type="protein sequence ID" value="KAJ8771375.1"/>
    <property type="molecule type" value="Genomic_DNA"/>
</dbReference>
<sequence length="220" mass="24685">MASSVPPSTLNFQVKLFKSRSCPNNWCMLDHVNHRFSSPTCSVKVTNAQYGEPRSVKLQLSIAKERLLEAVLEPVKDFPWRKAKDVLMKRFLSVGKKVFKWCFVAYFILSFLSAVILSISRSQELVIPFGLLVGCLVTDFLKEIMQEMLPAEEGKALKMPLVAISCFFVLVKAISAGFTARTQLFLLHVANGGLMQVLWLWRGLSKENHKGSETIADEGS</sequence>
<keyword evidence="3" id="KW-1185">Reference proteome</keyword>
<evidence type="ECO:0000256" key="1">
    <source>
        <dbReference type="SAM" id="Phobius"/>
    </source>
</evidence>